<feature type="compositionally biased region" description="Polar residues" evidence="2">
    <location>
        <begin position="1"/>
        <end position="17"/>
    </location>
</feature>
<accession>B9RGV4</accession>
<dbReference type="EMBL" id="EQ973778">
    <property type="protein sequence ID" value="EEF49316.1"/>
    <property type="molecule type" value="Genomic_DNA"/>
</dbReference>
<protein>
    <submittedName>
        <fullName evidence="3">Uncharacterized protein</fullName>
    </submittedName>
</protein>
<feature type="coiled-coil region" evidence="1">
    <location>
        <begin position="89"/>
        <end position="130"/>
    </location>
</feature>
<evidence type="ECO:0000256" key="2">
    <source>
        <dbReference type="SAM" id="MobiDB-lite"/>
    </source>
</evidence>
<dbReference type="InParanoid" id="B9RGV4"/>
<evidence type="ECO:0000313" key="4">
    <source>
        <dbReference type="Proteomes" id="UP000008311"/>
    </source>
</evidence>
<dbReference type="STRING" id="3988.B9RGV4"/>
<organism evidence="3 4">
    <name type="scientific">Ricinus communis</name>
    <name type="common">Castor bean</name>
    <dbReference type="NCBI Taxonomy" id="3988"/>
    <lineage>
        <taxon>Eukaryota</taxon>
        <taxon>Viridiplantae</taxon>
        <taxon>Streptophyta</taxon>
        <taxon>Embryophyta</taxon>
        <taxon>Tracheophyta</taxon>
        <taxon>Spermatophyta</taxon>
        <taxon>Magnoliopsida</taxon>
        <taxon>eudicotyledons</taxon>
        <taxon>Gunneridae</taxon>
        <taxon>Pentapetalae</taxon>
        <taxon>rosids</taxon>
        <taxon>fabids</taxon>
        <taxon>Malpighiales</taxon>
        <taxon>Euphorbiaceae</taxon>
        <taxon>Acalyphoideae</taxon>
        <taxon>Acalypheae</taxon>
        <taxon>Ricinus</taxon>
    </lineage>
</organism>
<name>B9RGV4_RICCO</name>
<evidence type="ECO:0000313" key="3">
    <source>
        <dbReference type="EMBL" id="EEF49316.1"/>
    </source>
</evidence>
<gene>
    <name evidence="3" type="ORF">RCOM_1444290</name>
</gene>
<reference evidence="4" key="1">
    <citation type="journal article" date="2010" name="Nat. Biotechnol.">
        <title>Draft genome sequence of the oilseed species Ricinus communis.</title>
        <authorList>
            <person name="Chan A.P."/>
            <person name="Crabtree J."/>
            <person name="Zhao Q."/>
            <person name="Lorenzi H."/>
            <person name="Orvis J."/>
            <person name="Puiu D."/>
            <person name="Melake-Berhan A."/>
            <person name="Jones K.M."/>
            <person name="Redman J."/>
            <person name="Chen G."/>
            <person name="Cahoon E.B."/>
            <person name="Gedil M."/>
            <person name="Stanke M."/>
            <person name="Haas B.J."/>
            <person name="Wortman J.R."/>
            <person name="Fraser-Liggett C.M."/>
            <person name="Ravel J."/>
            <person name="Rabinowicz P.D."/>
        </authorList>
    </citation>
    <scope>NUCLEOTIDE SEQUENCE [LARGE SCALE GENOMIC DNA]</scope>
    <source>
        <strain evidence="4">cv. Hale</strain>
    </source>
</reference>
<dbReference type="Proteomes" id="UP000008311">
    <property type="component" value="Unassembled WGS sequence"/>
</dbReference>
<proteinExistence type="predicted"/>
<keyword evidence="4" id="KW-1185">Reference proteome</keyword>
<sequence>MPASGTPRQDAQLSGMVSSEPSELKESSEGVKKYIHSVSLLDSIERSIHKGSSSQELIKRHESKKVQFNNVCGLHTEAEAAYIASNNHLQLLHEEVSRVKGILVELEKQLVDCEAEMSSLKARVDEVLRTCQSQN</sequence>
<feature type="region of interest" description="Disordered" evidence="2">
    <location>
        <begin position="1"/>
        <end position="29"/>
    </location>
</feature>
<keyword evidence="1" id="KW-0175">Coiled coil</keyword>
<dbReference type="AlphaFoldDB" id="B9RGV4"/>
<evidence type="ECO:0000256" key="1">
    <source>
        <dbReference type="SAM" id="Coils"/>
    </source>
</evidence>